<dbReference type="EMBL" id="AXCJ01000008">
    <property type="protein sequence ID" value="ETO91241.1"/>
    <property type="molecule type" value="Genomic_DNA"/>
</dbReference>
<dbReference type="GO" id="GO:0043093">
    <property type="term" value="P:FtsZ-dependent cytokinesis"/>
    <property type="evidence" value="ECO:0007669"/>
    <property type="project" value="UniProtKB-UniRule"/>
</dbReference>
<dbReference type="STRING" id="1401685.P857_734"/>
<dbReference type="PATRIC" id="fig|1401685.3.peg.870"/>
<feature type="binding site" evidence="8">
    <location>
        <begin position="106"/>
        <end position="108"/>
    </location>
    <ligand>
        <name>GTP</name>
        <dbReference type="ChEBI" id="CHEBI:37565"/>
    </ligand>
</feature>
<evidence type="ECO:0000256" key="7">
    <source>
        <dbReference type="ARBA" id="ARBA00023306"/>
    </source>
</evidence>
<sequence length="367" mass="39470">MSNAGKLISPKMSVIGVGGAGGNALNNMIRSGLEGVDFISANTDLQALELSLTENRLRLGMELTKGLGAGSLPEVGREAAEESINQIAEMIDGAHLLFITAGMGGGTGTGAAPVIARVAREHKVLTVAVVTTPFVFEGAHRTMIAKRGLEELRRYVDTYIVISNQNLFKIADENTTFAEAFKMADDVLYSGVAGFTDLITKPGIINCDFADIRSIVSQMGRAMMGTGEASGENRAVRAAEMAIYNPLLDNLSLKDAKGILINITGGHDITLFELNAAVNCIRDQADENVNIIFGSTFEQEMEGIMKVSIVATGIHESKHVANDKVVTKKSRKERESEKVSAGYMENVVETDNRDVPAYLRRMKKKGL</sequence>
<keyword evidence="7 8" id="KW-0131">Cell cycle</keyword>
<dbReference type="GO" id="GO:0051258">
    <property type="term" value="P:protein polymerization"/>
    <property type="evidence" value="ECO:0007669"/>
    <property type="project" value="UniProtKB-UniRule"/>
</dbReference>
<dbReference type="SUPFAM" id="SSF55307">
    <property type="entry name" value="Tubulin C-terminal domain-like"/>
    <property type="match status" value="1"/>
</dbReference>
<dbReference type="Proteomes" id="UP000018951">
    <property type="component" value="Unassembled WGS sequence"/>
</dbReference>
<evidence type="ECO:0000313" key="13">
    <source>
        <dbReference type="EMBL" id="ETO91241.1"/>
    </source>
</evidence>
<dbReference type="GO" id="GO:0005737">
    <property type="term" value="C:cytoplasm"/>
    <property type="evidence" value="ECO:0007669"/>
    <property type="project" value="UniProtKB-SubCell"/>
</dbReference>
<dbReference type="InterPro" id="IPR003008">
    <property type="entry name" value="Tubulin_FtsZ_GTPase"/>
</dbReference>
<evidence type="ECO:0000313" key="14">
    <source>
        <dbReference type="Proteomes" id="UP000018951"/>
    </source>
</evidence>
<comment type="subunit">
    <text evidence="8">Homodimer. Polymerizes to form a dynamic ring structure in a strictly GTP-dependent manner. Interacts directly with several other division proteins.</text>
</comment>
<comment type="subcellular location">
    <subcellularLocation>
        <location evidence="8">Cytoplasm</location>
    </subcellularLocation>
    <text evidence="8">Assembles at midcell at the inner surface of the cytoplasmic membrane.</text>
</comment>
<dbReference type="AlphaFoldDB" id="W2UYR1"/>
<name>W2UYR1_9RICK</name>
<feature type="binding site" evidence="8">
    <location>
        <begin position="19"/>
        <end position="23"/>
    </location>
    <ligand>
        <name>GTP</name>
        <dbReference type="ChEBI" id="CHEBI:37565"/>
    </ligand>
</feature>
<keyword evidence="6 8" id="KW-0717">Septation</keyword>
<proteinExistence type="inferred from homology"/>
<dbReference type="NCBIfam" id="TIGR00065">
    <property type="entry name" value="ftsZ"/>
    <property type="match status" value="1"/>
</dbReference>
<dbReference type="PANTHER" id="PTHR30314">
    <property type="entry name" value="CELL DIVISION PROTEIN FTSZ-RELATED"/>
    <property type="match status" value="1"/>
</dbReference>
<keyword evidence="3 8" id="KW-0132">Cell division</keyword>
<dbReference type="PANTHER" id="PTHR30314:SF3">
    <property type="entry name" value="MITOCHONDRIAL DIVISION PROTEIN FSZA"/>
    <property type="match status" value="1"/>
</dbReference>
<dbReference type="InterPro" id="IPR020805">
    <property type="entry name" value="Cell_div_FtsZ_CS"/>
</dbReference>
<keyword evidence="14" id="KW-1185">Reference proteome</keyword>
<dbReference type="InterPro" id="IPR037103">
    <property type="entry name" value="Tubulin/FtsZ-like_C"/>
</dbReference>
<evidence type="ECO:0000256" key="10">
    <source>
        <dbReference type="RuleBase" id="RU000631"/>
    </source>
</evidence>
<evidence type="ECO:0000256" key="1">
    <source>
        <dbReference type="ARBA" id="ARBA00009690"/>
    </source>
</evidence>
<gene>
    <name evidence="8 13" type="primary">ftsZ</name>
    <name evidence="13" type="ORF">P857_734</name>
</gene>
<evidence type="ECO:0000256" key="5">
    <source>
        <dbReference type="ARBA" id="ARBA00023134"/>
    </source>
</evidence>
<dbReference type="InterPro" id="IPR000158">
    <property type="entry name" value="Cell_div_FtsZ"/>
</dbReference>
<evidence type="ECO:0000259" key="12">
    <source>
        <dbReference type="SMART" id="SM00865"/>
    </source>
</evidence>
<accession>W2UYR1</accession>
<keyword evidence="5 8" id="KW-0342">GTP-binding</keyword>
<comment type="caution">
    <text evidence="13">The sequence shown here is derived from an EMBL/GenBank/DDBJ whole genome shotgun (WGS) entry which is preliminary data.</text>
</comment>
<keyword evidence="4 8" id="KW-0547">Nucleotide-binding</keyword>
<dbReference type="PROSITE" id="PS01135">
    <property type="entry name" value="FTSZ_2"/>
    <property type="match status" value="1"/>
</dbReference>
<reference evidence="13 14" key="1">
    <citation type="journal article" date="2013" name="PLoS ONE">
        <title>Bacterial endosymbiosis in a chordate host: long-term co-evolution and conservation of secondary metabolism.</title>
        <authorList>
            <person name="Kwan J.C."/>
            <person name="Schmidt E.W."/>
        </authorList>
    </citation>
    <scope>NUCLEOTIDE SEQUENCE [LARGE SCALE GENOMIC DNA]</scope>
    <source>
        <strain evidence="14">L6</strain>
    </source>
</reference>
<feature type="domain" description="Tubulin/FtsZ 2-layer sandwich" evidence="12">
    <location>
        <begin position="205"/>
        <end position="323"/>
    </location>
</feature>
<dbReference type="Pfam" id="PF12327">
    <property type="entry name" value="FtsZ_C"/>
    <property type="match status" value="1"/>
</dbReference>
<keyword evidence="2 8" id="KW-0963">Cytoplasm</keyword>
<dbReference type="SUPFAM" id="SSF52490">
    <property type="entry name" value="Tubulin nucleotide-binding domain-like"/>
    <property type="match status" value="1"/>
</dbReference>
<evidence type="ECO:0000256" key="4">
    <source>
        <dbReference type="ARBA" id="ARBA00022741"/>
    </source>
</evidence>
<feature type="binding site" evidence="8">
    <location>
        <position position="185"/>
    </location>
    <ligand>
        <name>GTP</name>
        <dbReference type="ChEBI" id="CHEBI:37565"/>
    </ligand>
</feature>
<dbReference type="InterPro" id="IPR018316">
    <property type="entry name" value="Tubulin/FtsZ_2-layer-sand-dom"/>
</dbReference>
<dbReference type="Gene3D" id="3.40.50.1440">
    <property type="entry name" value="Tubulin/FtsZ, GTPase domain"/>
    <property type="match status" value="1"/>
</dbReference>
<dbReference type="PROSITE" id="PS01134">
    <property type="entry name" value="FTSZ_1"/>
    <property type="match status" value="1"/>
</dbReference>
<dbReference type="GO" id="GO:0003924">
    <property type="term" value="F:GTPase activity"/>
    <property type="evidence" value="ECO:0007669"/>
    <property type="project" value="UniProtKB-UniRule"/>
</dbReference>
<dbReference type="GO" id="GO:0005525">
    <property type="term" value="F:GTP binding"/>
    <property type="evidence" value="ECO:0007669"/>
    <property type="project" value="UniProtKB-UniRule"/>
</dbReference>
<dbReference type="FunFam" id="3.40.50.1440:FF:000001">
    <property type="entry name" value="Cell division protein FtsZ"/>
    <property type="match status" value="1"/>
</dbReference>
<evidence type="ECO:0000256" key="8">
    <source>
        <dbReference type="HAMAP-Rule" id="MF_00909"/>
    </source>
</evidence>
<feature type="binding site" evidence="8">
    <location>
        <position position="137"/>
    </location>
    <ligand>
        <name>GTP</name>
        <dbReference type="ChEBI" id="CHEBI:37565"/>
    </ligand>
</feature>
<evidence type="ECO:0000256" key="3">
    <source>
        <dbReference type="ARBA" id="ARBA00022618"/>
    </source>
</evidence>
<dbReference type="GO" id="GO:0032153">
    <property type="term" value="C:cell division site"/>
    <property type="evidence" value="ECO:0007669"/>
    <property type="project" value="UniProtKB-UniRule"/>
</dbReference>
<dbReference type="InterPro" id="IPR036525">
    <property type="entry name" value="Tubulin/FtsZ_GTPase_sf"/>
</dbReference>
<dbReference type="InterPro" id="IPR045061">
    <property type="entry name" value="FtsZ/CetZ"/>
</dbReference>
<feature type="binding site" evidence="8">
    <location>
        <position position="141"/>
    </location>
    <ligand>
        <name>GTP</name>
        <dbReference type="ChEBI" id="CHEBI:37565"/>
    </ligand>
</feature>
<protein>
    <recommendedName>
        <fullName evidence="8 9">Cell division protein FtsZ</fullName>
    </recommendedName>
</protein>
<dbReference type="CDD" id="cd02201">
    <property type="entry name" value="FtsZ_type1"/>
    <property type="match status" value="1"/>
</dbReference>
<evidence type="ECO:0000256" key="6">
    <source>
        <dbReference type="ARBA" id="ARBA00023210"/>
    </source>
</evidence>
<dbReference type="InterPro" id="IPR024757">
    <property type="entry name" value="FtsZ_C"/>
</dbReference>
<dbReference type="FunFam" id="3.30.1330.20:FF:000011">
    <property type="entry name" value="Cell division protein FtsZ"/>
    <property type="match status" value="1"/>
</dbReference>
<evidence type="ECO:0000259" key="11">
    <source>
        <dbReference type="SMART" id="SM00864"/>
    </source>
</evidence>
<dbReference type="InterPro" id="IPR008280">
    <property type="entry name" value="Tub_FtsZ_C"/>
</dbReference>
<evidence type="ECO:0000256" key="2">
    <source>
        <dbReference type="ARBA" id="ARBA00022490"/>
    </source>
</evidence>
<dbReference type="Pfam" id="PF00091">
    <property type="entry name" value="Tubulin"/>
    <property type="match status" value="1"/>
</dbReference>
<dbReference type="GO" id="GO:0000917">
    <property type="term" value="P:division septum assembly"/>
    <property type="evidence" value="ECO:0007669"/>
    <property type="project" value="UniProtKB-KW"/>
</dbReference>
<dbReference type="HAMAP" id="MF_00909">
    <property type="entry name" value="FtsZ"/>
    <property type="match status" value="1"/>
</dbReference>
<dbReference type="SMART" id="SM00865">
    <property type="entry name" value="Tubulin_C"/>
    <property type="match status" value="1"/>
</dbReference>
<evidence type="ECO:0000256" key="9">
    <source>
        <dbReference type="NCBIfam" id="TIGR00065"/>
    </source>
</evidence>
<comment type="similarity">
    <text evidence="1 8 10">Belongs to the FtsZ family.</text>
</comment>
<dbReference type="SMART" id="SM00864">
    <property type="entry name" value="Tubulin"/>
    <property type="match status" value="1"/>
</dbReference>
<feature type="domain" description="Tubulin/FtsZ GTPase" evidence="11">
    <location>
        <begin position="11"/>
        <end position="203"/>
    </location>
</feature>
<dbReference type="Gene3D" id="3.30.1330.20">
    <property type="entry name" value="Tubulin/FtsZ, C-terminal domain"/>
    <property type="match status" value="1"/>
</dbReference>
<dbReference type="PRINTS" id="PR00423">
    <property type="entry name" value="CELLDVISFTSZ"/>
</dbReference>
<comment type="function">
    <text evidence="8 10">Essential cell division protein that forms a contractile ring structure (Z ring) at the future cell division site. The regulation of the ring assembly controls the timing and the location of cell division. One of the functions of the FtsZ ring is to recruit other cell division proteins to the septum to produce a new cell wall between the dividing cells. Binds GTP and shows GTPase activity.</text>
</comment>
<organism evidence="13 14">
    <name type="scientific">Candidatus Xenolissoclinum pacificiensis L6</name>
    <dbReference type="NCBI Taxonomy" id="1401685"/>
    <lineage>
        <taxon>Bacteria</taxon>
        <taxon>Pseudomonadati</taxon>
        <taxon>Pseudomonadota</taxon>
        <taxon>Alphaproteobacteria</taxon>
        <taxon>Rickettsiales</taxon>
        <taxon>Anaplasmataceae</taxon>
        <taxon>Candidatus Xenolissoclinum</taxon>
    </lineage>
</organism>